<dbReference type="GO" id="GO:0016301">
    <property type="term" value="F:kinase activity"/>
    <property type="evidence" value="ECO:0007669"/>
    <property type="project" value="UniProtKB-KW"/>
</dbReference>
<keyword evidence="4 8" id="KW-0418">Kinase</keyword>
<evidence type="ECO:0000256" key="3">
    <source>
        <dbReference type="ARBA" id="ARBA00022741"/>
    </source>
</evidence>
<dbReference type="CDD" id="cd02020">
    <property type="entry name" value="CMPK"/>
    <property type="match status" value="1"/>
</dbReference>
<keyword evidence="5 8" id="KW-0067">ATP-binding</keyword>
<comment type="catalytic activity">
    <reaction evidence="7 8">
        <text>CMP + ATP = CDP + ADP</text>
        <dbReference type="Rhea" id="RHEA:11600"/>
        <dbReference type="ChEBI" id="CHEBI:30616"/>
        <dbReference type="ChEBI" id="CHEBI:58069"/>
        <dbReference type="ChEBI" id="CHEBI:60377"/>
        <dbReference type="ChEBI" id="CHEBI:456216"/>
        <dbReference type="EC" id="2.7.4.25"/>
    </reaction>
</comment>
<evidence type="ECO:0000256" key="7">
    <source>
        <dbReference type="ARBA" id="ARBA00048478"/>
    </source>
</evidence>
<protein>
    <recommendedName>
        <fullName evidence="8">Cytidylate kinase</fullName>
        <shortName evidence="8">CK</shortName>
        <ecNumber evidence="8">2.7.4.25</ecNumber>
    </recommendedName>
    <alternativeName>
        <fullName evidence="8">Cytidine monophosphate kinase</fullName>
        <shortName evidence="8">CMP kinase</shortName>
    </alternativeName>
</protein>
<keyword evidence="8" id="KW-0963">Cytoplasm</keyword>
<dbReference type="InterPro" id="IPR011994">
    <property type="entry name" value="Cytidylate_kinase_dom"/>
</dbReference>
<feature type="binding site" evidence="8">
    <location>
        <begin position="10"/>
        <end position="18"/>
    </location>
    <ligand>
        <name>ATP</name>
        <dbReference type="ChEBI" id="CHEBI:30616"/>
    </ligand>
</feature>
<dbReference type="InterPro" id="IPR027417">
    <property type="entry name" value="P-loop_NTPase"/>
</dbReference>
<organism evidence="10 11">
    <name type="scientific">Fusibacter ferrireducens</name>
    <dbReference type="NCBI Taxonomy" id="2785058"/>
    <lineage>
        <taxon>Bacteria</taxon>
        <taxon>Bacillati</taxon>
        <taxon>Bacillota</taxon>
        <taxon>Clostridia</taxon>
        <taxon>Eubacteriales</taxon>
        <taxon>Eubacteriales Family XII. Incertae Sedis</taxon>
        <taxon>Fusibacter</taxon>
    </lineage>
</organism>
<dbReference type="SUPFAM" id="SSF52540">
    <property type="entry name" value="P-loop containing nucleoside triphosphate hydrolases"/>
    <property type="match status" value="1"/>
</dbReference>
<keyword evidence="11" id="KW-1185">Reference proteome</keyword>
<dbReference type="EC" id="2.7.4.25" evidence="8"/>
<evidence type="ECO:0000256" key="2">
    <source>
        <dbReference type="ARBA" id="ARBA00022679"/>
    </source>
</evidence>
<evidence type="ECO:0000313" key="10">
    <source>
        <dbReference type="EMBL" id="MBF4693658.1"/>
    </source>
</evidence>
<comment type="subcellular location">
    <subcellularLocation>
        <location evidence="8">Cytoplasm</location>
    </subcellularLocation>
</comment>
<dbReference type="Pfam" id="PF02224">
    <property type="entry name" value="Cytidylate_kin"/>
    <property type="match status" value="1"/>
</dbReference>
<comment type="caution">
    <text evidence="10">The sequence shown here is derived from an EMBL/GenBank/DDBJ whole genome shotgun (WGS) entry which is preliminary data.</text>
</comment>
<name>A0ABR9ZT58_9FIRM</name>
<keyword evidence="3 8" id="KW-0547">Nucleotide-binding</keyword>
<evidence type="ECO:0000259" key="9">
    <source>
        <dbReference type="Pfam" id="PF02224"/>
    </source>
</evidence>
<accession>A0ABR9ZT58</accession>
<proteinExistence type="inferred from homology"/>
<dbReference type="PANTHER" id="PTHR21299:SF2">
    <property type="entry name" value="CYTIDYLATE KINASE"/>
    <property type="match status" value="1"/>
</dbReference>
<gene>
    <name evidence="8" type="primary">cmk</name>
    <name evidence="10" type="ORF">ISU02_11020</name>
</gene>
<dbReference type="Proteomes" id="UP000614200">
    <property type="component" value="Unassembled WGS sequence"/>
</dbReference>
<evidence type="ECO:0000256" key="5">
    <source>
        <dbReference type="ARBA" id="ARBA00022840"/>
    </source>
</evidence>
<evidence type="ECO:0000256" key="1">
    <source>
        <dbReference type="ARBA" id="ARBA00009427"/>
    </source>
</evidence>
<comment type="catalytic activity">
    <reaction evidence="6 8">
        <text>dCMP + ATP = dCDP + ADP</text>
        <dbReference type="Rhea" id="RHEA:25094"/>
        <dbReference type="ChEBI" id="CHEBI:30616"/>
        <dbReference type="ChEBI" id="CHEBI:57566"/>
        <dbReference type="ChEBI" id="CHEBI:58593"/>
        <dbReference type="ChEBI" id="CHEBI:456216"/>
        <dbReference type="EC" id="2.7.4.25"/>
    </reaction>
</comment>
<reference evidence="10 11" key="1">
    <citation type="submission" date="2020-11" db="EMBL/GenBank/DDBJ databases">
        <title>Fusibacter basophilias sp. nov.</title>
        <authorList>
            <person name="Qiu D."/>
        </authorList>
    </citation>
    <scope>NUCLEOTIDE SEQUENCE [LARGE SCALE GENOMIC DNA]</scope>
    <source>
        <strain evidence="10 11">Q10-2</strain>
    </source>
</reference>
<dbReference type="HAMAP" id="MF_00238">
    <property type="entry name" value="Cytidyl_kinase_type1"/>
    <property type="match status" value="1"/>
</dbReference>
<comment type="similarity">
    <text evidence="1 8">Belongs to the cytidylate kinase family. Type 1 subfamily.</text>
</comment>
<keyword evidence="2 8" id="KW-0808">Transferase</keyword>
<evidence type="ECO:0000256" key="6">
    <source>
        <dbReference type="ARBA" id="ARBA00047615"/>
    </source>
</evidence>
<dbReference type="PANTHER" id="PTHR21299">
    <property type="entry name" value="CYTIDYLATE KINASE/PANTOATE-BETA-ALANINE LIGASE"/>
    <property type="match status" value="1"/>
</dbReference>
<dbReference type="RefSeq" id="WP_194701900.1">
    <property type="nucleotide sequence ID" value="NZ_JADKNH010000006.1"/>
</dbReference>
<evidence type="ECO:0000256" key="8">
    <source>
        <dbReference type="HAMAP-Rule" id="MF_00238"/>
    </source>
</evidence>
<dbReference type="Gene3D" id="3.40.50.300">
    <property type="entry name" value="P-loop containing nucleotide triphosphate hydrolases"/>
    <property type="match status" value="1"/>
</dbReference>
<feature type="domain" description="Cytidylate kinase" evidence="9">
    <location>
        <begin position="6"/>
        <end position="213"/>
    </location>
</feature>
<evidence type="ECO:0000313" key="11">
    <source>
        <dbReference type="Proteomes" id="UP000614200"/>
    </source>
</evidence>
<dbReference type="InterPro" id="IPR003136">
    <property type="entry name" value="Cytidylate_kin"/>
</dbReference>
<dbReference type="EMBL" id="JADKNH010000006">
    <property type="protein sequence ID" value="MBF4693658.1"/>
    <property type="molecule type" value="Genomic_DNA"/>
</dbReference>
<dbReference type="NCBIfam" id="TIGR00017">
    <property type="entry name" value="cmk"/>
    <property type="match status" value="1"/>
</dbReference>
<evidence type="ECO:0000256" key="4">
    <source>
        <dbReference type="ARBA" id="ARBA00022777"/>
    </source>
</evidence>
<sequence>MQIIQIAIDGPAGSGKSTVAKIVAQNLRITYLDTGAMYRAVTYEALNNHIDLDDSTALRRLVDEIDLKITLESVNINGKDCTEAIRMPEVTQNVSYVAKDAYVRKKMVALQQKIAGDQSVVMDGRDIATHVLPKAPYKYFLVATPKERAKRRLLELEAKGIHITLEEMIAEIEARDKIDQERATAPLVQAKDAKLIDTTALTIDDVVQLILADVLKAGVKRH</sequence>